<organism evidence="3 4">
    <name type="scientific">Frankliniella fusca</name>
    <dbReference type="NCBI Taxonomy" id="407009"/>
    <lineage>
        <taxon>Eukaryota</taxon>
        <taxon>Metazoa</taxon>
        <taxon>Ecdysozoa</taxon>
        <taxon>Arthropoda</taxon>
        <taxon>Hexapoda</taxon>
        <taxon>Insecta</taxon>
        <taxon>Pterygota</taxon>
        <taxon>Neoptera</taxon>
        <taxon>Paraneoptera</taxon>
        <taxon>Thysanoptera</taxon>
        <taxon>Terebrantia</taxon>
        <taxon>Thripoidea</taxon>
        <taxon>Thripidae</taxon>
        <taxon>Frankliniella</taxon>
    </lineage>
</organism>
<evidence type="ECO:0000259" key="2">
    <source>
        <dbReference type="Pfam" id="PF25273"/>
    </source>
</evidence>
<dbReference type="PANTHER" id="PTHR10773:SF19">
    <property type="match status" value="1"/>
</dbReference>
<feature type="domain" description="DUF7869" evidence="2">
    <location>
        <begin position="722"/>
        <end position="823"/>
    </location>
</feature>
<feature type="compositionally biased region" description="Polar residues" evidence="1">
    <location>
        <begin position="152"/>
        <end position="166"/>
    </location>
</feature>
<evidence type="ECO:0000256" key="1">
    <source>
        <dbReference type="SAM" id="MobiDB-lite"/>
    </source>
</evidence>
<protein>
    <submittedName>
        <fullName evidence="3">Dihydroorotase</fullName>
    </submittedName>
</protein>
<dbReference type="InterPro" id="IPR057191">
    <property type="entry name" value="DUF7869"/>
</dbReference>
<feature type="compositionally biased region" description="Basic and acidic residues" evidence="1">
    <location>
        <begin position="128"/>
        <end position="143"/>
    </location>
</feature>
<reference evidence="3" key="2">
    <citation type="journal article" date="2023" name="BMC Genomics">
        <title>Pest status, molecular evolution, and epigenetic factors derived from the genome assembly of Frankliniella fusca, a thysanopteran phytovirus vector.</title>
        <authorList>
            <person name="Catto M.A."/>
            <person name="Labadie P.E."/>
            <person name="Jacobson A.L."/>
            <person name="Kennedy G.G."/>
            <person name="Srinivasan R."/>
            <person name="Hunt B.G."/>
        </authorList>
    </citation>
    <scope>NUCLEOTIDE SEQUENCE</scope>
    <source>
        <strain evidence="3">PL_HMW_Pooled</strain>
    </source>
</reference>
<feature type="compositionally biased region" description="Basic residues" evidence="1">
    <location>
        <begin position="1"/>
        <end position="11"/>
    </location>
</feature>
<feature type="region of interest" description="Disordered" evidence="1">
    <location>
        <begin position="924"/>
        <end position="948"/>
    </location>
</feature>
<feature type="compositionally biased region" description="Basic residues" evidence="1">
    <location>
        <begin position="345"/>
        <end position="354"/>
    </location>
</feature>
<feature type="compositionally biased region" description="Basic and acidic residues" evidence="1">
    <location>
        <begin position="278"/>
        <end position="295"/>
    </location>
</feature>
<feature type="compositionally biased region" description="Polar residues" evidence="1">
    <location>
        <begin position="210"/>
        <end position="224"/>
    </location>
</feature>
<feature type="region of interest" description="Disordered" evidence="1">
    <location>
        <begin position="1"/>
        <end position="373"/>
    </location>
</feature>
<evidence type="ECO:0000313" key="3">
    <source>
        <dbReference type="EMBL" id="KAK3931206.1"/>
    </source>
</evidence>
<dbReference type="PANTHER" id="PTHR10773">
    <property type="entry name" value="DNA-DIRECTED RNA POLYMERASES I, II, AND III SUBUNIT RPABC2"/>
    <property type="match status" value="1"/>
</dbReference>
<proteinExistence type="predicted"/>
<comment type="caution">
    <text evidence="3">The sequence shown here is derived from an EMBL/GenBank/DDBJ whole genome shotgun (WGS) entry which is preliminary data.</text>
</comment>
<name>A0AAE1LSQ0_9NEOP</name>
<feature type="compositionally biased region" description="Polar residues" evidence="1">
    <location>
        <begin position="108"/>
        <end position="122"/>
    </location>
</feature>
<dbReference type="EMBL" id="JAHWGI010001419">
    <property type="protein sequence ID" value="KAK3931206.1"/>
    <property type="molecule type" value="Genomic_DNA"/>
</dbReference>
<gene>
    <name evidence="3" type="ORF">KUF71_025337</name>
</gene>
<dbReference type="Proteomes" id="UP001219518">
    <property type="component" value="Unassembled WGS sequence"/>
</dbReference>
<reference evidence="3" key="1">
    <citation type="submission" date="2021-07" db="EMBL/GenBank/DDBJ databases">
        <authorList>
            <person name="Catto M.A."/>
            <person name="Jacobson A."/>
            <person name="Kennedy G."/>
            <person name="Labadie P."/>
            <person name="Hunt B.G."/>
            <person name="Srinivasan R."/>
        </authorList>
    </citation>
    <scope>NUCLEOTIDE SEQUENCE</scope>
    <source>
        <strain evidence="3">PL_HMW_Pooled</strain>
        <tissue evidence="3">Head</tissue>
    </source>
</reference>
<accession>A0AAE1LSQ0</accession>
<dbReference type="AlphaFoldDB" id="A0AAE1LSQ0"/>
<dbReference type="Pfam" id="PF25273">
    <property type="entry name" value="DUF7869"/>
    <property type="match status" value="1"/>
</dbReference>
<sequence length="948" mass="105727">MAGKRKGGVTRKSHDCPAKSSRRTRSNAEVKENVPPDNQQPSGSHFCGGPLAGRKSSFVPPTRTLRQIADAAGSNISVSSMVEEPNASSSSFPLNNKGNNIGLVPPTHGSSDIRNSSTQPGVSSIEKGSCEEAAKPPQRKERGQFVPPTRISDLSSVAGCSTSTETNADKRNRSAFFRPTYTVDSDDSEAGIVSGSESGPQVSFVPTRISDLSSVAGCSTSTEPNADKRNRSAFFRPKYTVDSDDSEAGIVSGSESGSKVSFVPSHEDSSEDDSTDGFESKDDADKVNTDGEQKGGTEQTDGIEQTLRRDNHSANDSISQDSGSEDSETQRQSRSRMRNQDGNSKRSRVKRRLRQPISASRLERKEARNSGEAYVTMKGKHVPARAPASLPKCQRDCATKITPEIASHLCDGLWKGLADHSRRSSFVASLIDVNPKASQKLNSSTPPKGRKPKTYSYKYHLSVNGERVQVCKGCFCKVLNVSSKFIEIALHKKLSNVAGLVGNDKRGKTSSSSVSERQRQEVKDHLNSFPHYESHYARNKTDKKFLSNNLTLKIMYDDYCKKHCSTTPVSRWIYEKEFHEMGLKIKPFKMDTCNTCDKLAAEIMYASNDEDRNSKLEEQKIHHTKWKLAQEIKNKDIKEAKKNEKVEVICFDLQQCLPTPHLQTSIIFYKRQLWVYNLTVHICSNDRSVHNMWHEGEGERGPNQIGSALYHYALGLSDDIEHLVLWSDTCGGQNKNSIVTAALQTILKHKQSLKVIDQKFLVPGHTHLECDRDHSVIEAKKKQATSIFVPRDWFNLVETANKKFSVNRLTQQNMLNFKALLKGRDSPLVKRAKNTSGEIFSWKKTVWLRHSRELGDGVVAYKESFKEEESFKLLNIRRRKTGQLMLQPGLAYSDPVPISANKKKDLLSLLYLIDPECHSFYHGLRSADQDDVDPDLRGETDEDESEGE</sequence>
<keyword evidence="4" id="KW-1185">Reference proteome</keyword>
<evidence type="ECO:0000313" key="4">
    <source>
        <dbReference type="Proteomes" id="UP001219518"/>
    </source>
</evidence>
<feature type="compositionally biased region" description="Polar residues" evidence="1">
    <location>
        <begin position="74"/>
        <end position="99"/>
    </location>
</feature>